<evidence type="ECO:0000256" key="1">
    <source>
        <dbReference type="ARBA" id="ARBA00004496"/>
    </source>
</evidence>
<comment type="caution">
    <text evidence="9">The sequence shown here is derived from an EMBL/GenBank/DDBJ whole genome shotgun (WGS) entry which is preliminary data.</text>
</comment>
<feature type="compositionally biased region" description="Polar residues" evidence="7">
    <location>
        <begin position="123"/>
        <end position="132"/>
    </location>
</feature>
<protein>
    <submittedName>
        <fullName evidence="9">UPF0029-domain-containing protein</fullName>
    </submittedName>
</protein>
<dbReference type="InterPro" id="IPR020569">
    <property type="entry name" value="UPF0029_Impact_CS"/>
</dbReference>
<evidence type="ECO:0000256" key="2">
    <source>
        <dbReference type="ARBA" id="ARBA00007665"/>
    </source>
</evidence>
<dbReference type="CDD" id="cd23822">
    <property type="entry name" value="RWD_ScYIH1-like"/>
    <property type="match status" value="1"/>
</dbReference>
<accession>A0A9P4QHY3</accession>
<dbReference type="SUPFAM" id="SSF54211">
    <property type="entry name" value="Ribosomal protein S5 domain 2-like"/>
    <property type="match status" value="1"/>
</dbReference>
<dbReference type="OrthoDB" id="69641at2759"/>
<evidence type="ECO:0000256" key="4">
    <source>
        <dbReference type="ARBA" id="ARBA00022491"/>
    </source>
</evidence>
<dbReference type="PROSITE" id="PS00910">
    <property type="entry name" value="UPF0029"/>
    <property type="match status" value="1"/>
</dbReference>
<feature type="domain" description="RWD" evidence="8">
    <location>
        <begin position="7"/>
        <end position="110"/>
    </location>
</feature>
<evidence type="ECO:0000256" key="6">
    <source>
        <dbReference type="ARBA" id="ARBA00023016"/>
    </source>
</evidence>
<keyword evidence="5" id="KW-0810">Translation regulation</keyword>
<evidence type="ECO:0000313" key="9">
    <source>
        <dbReference type="EMBL" id="KAF2725211.1"/>
    </source>
</evidence>
<dbReference type="EMBL" id="MU003768">
    <property type="protein sequence ID" value="KAF2725211.1"/>
    <property type="molecule type" value="Genomic_DNA"/>
</dbReference>
<keyword evidence="6" id="KW-0346">Stress response</keyword>
<dbReference type="InterPro" id="IPR023582">
    <property type="entry name" value="Impact"/>
</dbReference>
<evidence type="ECO:0000313" key="10">
    <source>
        <dbReference type="Proteomes" id="UP000799441"/>
    </source>
</evidence>
<dbReference type="GO" id="GO:0140469">
    <property type="term" value="P:GCN2-mediated signaling"/>
    <property type="evidence" value="ECO:0007669"/>
    <property type="project" value="TreeGrafter"/>
</dbReference>
<dbReference type="InterPro" id="IPR016135">
    <property type="entry name" value="UBQ-conjugating_enzyme/RWD"/>
</dbReference>
<dbReference type="Gene3D" id="3.30.230.30">
    <property type="entry name" value="Impact, N-terminal domain"/>
    <property type="match status" value="1"/>
</dbReference>
<evidence type="ECO:0000256" key="7">
    <source>
        <dbReference type="SAM" id="MobiDB-lite"/>
    </source>
</evidence>
<dbReference type="Pfam" id="PF05773">
    <property type="entry name" value="RWD"/>
    <property type="match status" value="1"/>
</dbReference>
<dbReference type="AlphaFoldDB" id="A0A9P4QHY3"/>
<reference evidence="9" key="1">
    <citation type="journal article" date="2020" name="Stud. Mycol.">
        <title>101 Dothideomycetes genomes: a test case for predicting lifestyles and emergence of pathogens.</title>
        <authorList>
            <person name="Haridas S."/>
            <person name="Albert R."/>
            <person name="Binder M."/>
            <person name="Bloem J."/>
            <person name="Labutti K."/>
            <person name="Salamov A."/>
            <person name="Andreopoulos B."/>
            <person name="Baker S."/>
            <person name="Barry K."/>
            <person name="Bills G."/>
            <person name="Bluhm B."/>
            <person name="Cannon C."/>
            <person name="Castanera R."/>
            <person name="Culley D."/>
            <person name="Daum C."/>
            <person name="Ezra D."/>
            <person name="Gonzalez J."/>
            <person name="Henrissat B."/>
            <person name="Kuo A."/>
            <person name="Liang C."/>
            <person name="Lipzen A."/>
            <person name="Lutzoni F."/>
            <person name="Magnuson J."/>
            <person name="Mondo S."/>
            <person name="Nolan M."/>
            <person name="Ohm R."/>
            <person name="Pangilinan J."/>
            <person name="Park H.-J."/>
            <person name="Ramirez L."/>
            <person name="Alfaro M."/>
            <person name="Sun H."/>
            <person name="Tritt A."/>
            <person name="Yoshinaga Y."/>
            <person name="Zwiers L.-H."/>
            <person name="Turgeon B."/>
            <person name="Goodwin S."/>
            <person name="Spatafora J."/>
            <person name="Crous P."/>
            <person name="Grigoriev I."/>
        </authorList>
    </citation>
    <scope>NUCLEOTIDE SEQUENCE</scope>
    <source>
        <strain evidence="9">CBS 116435</strain>
    </source>
</reference>
<keyword evidence="4" id="KW-0678">Repressor</keyword>
<dbReference type="InterPro" id="IPR001498">
    <property type="entry name" value="Impact_N"/>
</dbReference>
<dbReference type="GO" id="GO:0005737">
    <property type="term" value="C:cytoplasm"/>
    <property type="evidence" value="ECO:0007669"/>
    <property type="project" value="UniProtKB-SubCell"/>
</dbReference>
<dbReference type="InterPro" id="IPR036956">
    <property type="entry name" value="Impact_N_sf"/>
</dbReference>
<organism evidence="9 10">
    <name type="scientific">Polychaeton citri CBS 116435</name>
    <dbReference type="NCBI Taxonomy" id="1314669"/>
    <lineage>
        <taxon>Eukaryota</taxon>
        <taxon>Fungi</taxon>
        <taxon>Dikarya</taxon>
        <taxon>Ascomycota</taxon>
        <taxon>Pezizomycotina</taxon>
        <taxon>Dothideomycetes</taxon>
        <taxon>Dothideomycetidae</taxon>
        <taxon>Capnodiales</taxon>
        <taxon>Capnodiaceae</taxon>
        <taxon>Polychaeton</taxon>
    </lineage>
</organism>
<dbReference type="SMART" id="SM00591">
    <property type="entry name" value="RWD"/>
    <property type="match status" value="1"/>
</dbReference>
<evidence type="ECO:0000256" key="3">
    <source>
        <dbReference type="ARBA" id="ARBA00022490"/>
    </source>
</evidence>
<dbReference type="GO" id="GO:0006446">
    <property type="term" value="P:regulation of translational initiation"/>
    <property type="evidence" value="ECO:0007669"/>
    <property type="project" value="TreeGrafter"/>
</dbReference>
<dbReference type="InterPro" id="IPR006575">
    <property type="entry name" value="RWD_dom"/>
</dbReference>
<dbReference type="SUPFAM" id="SSF54495">
    <property type="entry name" value="UBC-like"/>
    <property type="match status" value="1"/>
</dbReference>
<sequence>MSEEFLDEVTSINSIYGEETLVSAGDNNQSIFSLTIPSQPAIAIRIEFPETYPDVPPSILGTQSIGSDIPKGQGQEFVNLVRDVLAEVYAPGTPCIFDLVETAGERLQSLGLDTESSGPGKETQASQGTGTATPPVDDNGYPGYSDLKFQETSISLEIEPPWILSDAAIEKKSVFVARSAYVTSVDEAKSYVAHLLTTDKKAAKATHNITAWRIRGQHGVQFQDCDDDGETAAGGRLLHLLELMGVWNVMVVVTRWYGGVHLGPDRFRIINQVAREAIVRGDFGPEKEGAERGKGKRK</sequence>
<evidence type="ECO:0000259" key="8">
    <source>
        <dbReference type="PROSITE" id="PS50908"/>
    </source>
</evidence>
<feature type="region of interest" description="Disordered" evidence="7">
    <location>
        <begin position="111"/>
        <end position="142"/>
    </location>
</feature>
<comment type="subcellular location">
    <subcellularLocation>
        <location evidence="1">Cytoplasm</location>
    </subcellularLocation>
</comment>
<keyword evidence="3" id="KW-0963">Cytoplasm</keyword>
<evidence type="ECO:0000256" key="5">
    <source>
        <dbReference type="ARBA" id="ARBA00022845"/>
    </source>
</evidence>
<keyword evidence="10" id="KW-1185">Reference proteome</keyword>
<dbReference type="Pfam" id="PF01205">
    <property type="entry name" value="Impact_N"/>
    <property type="match status" value="1"/>
</dbReference>
<dbReference type="PROSITE" id="PS50908">
    <property type="entry name" value="RWD"/>
    <property type="match status" value="1"/>
</dbReference>
<gene>
    <name evidence="9" type="ORF">K431DRAFT_281168</name>
</gene>
<proteinExistence type="inferred from homology"/>
<dbReference type="Proteomes" id="UP000799441">
    <property type="component" value="Unassembled WGS sequence"/>
</dbReference>
<comment type="similarity">
    <text evidence="2">Belongs to the IMPACT family.</text>
</comment>
<dbReference type="Gene3D" id="3.10.110.10">
    <property type="entry name" value="Ubiquitin Conjugating Enzyme"/>
    <property type="match status" value="1"/>
</dbReference>
<dbReference type="PANTHER" id="PTHR16301">
    <property type="entry name" value="IMPACT-RELATED"/>
    <property type="match status" value="1"/>
</dbReference>
<dbReference type="InterPro" id="IPR020568">
    <property type="entry name" value="Ribosomal_Su5_D2-typ_SF"/>
</dbReference>
<dbReference type="PANTHER" id="PTHR16301:SF25">
    <property type="entry name" value="PROTEIN IMPACT"/>
    <property type="match status" value="1"/>
</dbReference>
<name>A0A9P4QHY3_9PEZI</name>